<dbReference type="InterPro" id="IPR001412">
    <property type="entry name" value="aa-tRNA-synth_I_CS"/>
</dbReference>
<dbReference type="GO" id="GO:0006418">
    <property type="term" value="P:tRNA aminoacylation for protein translation"/>
    <property type="evidence" value="ECO:0007669"/>
    <property type="project" value="InterPro"/>
</dbReference>
<sequence length="537" mass="58312">MSGTPARHWSRRIQHTFRRGPLKLLLSSLRKRSTSGQAAMDSIPPRDVESHLPGVDVATAARRLVGLLTPLLDRGGETGSTIHLSENDDETCKEILSAIRDFVPTLNSHSPIFAAFHNGQVQNPLGGGSYAFQHDIVDPVLSALVDDEVLAGTRSAAQGICDRDMSTHMGEKTSDASPRNPGLPTRPIVIHAGLQPNNSPHAGTLAVFCYAFAFARKIRDRMRAMAEDGGGSGKPLAVSVEITYVDTAPVGGGDDITVDGVQYQRSYRVAGPSGFTDDYDAVLRFLTLWSGIPYAVAFQSDFFSGPSIPTILEYIVSRHATLGRQLSPKHGALALRAACPVAGCGLAEKHGLLNTYTDSTITFQCPAHGTHALRVSEPAEAARLEANAPARNLIRGMAHLLDTEAHNIRVTGGDYAGTYQEMFLYRPLAVWSAATGLAAGRTPHILYAPVIVDWSGAKLSKSLYVREGAYDVMKVLGTDGLCSFERLRARFGDDGAEGLRRIWREVEGWLGSPKKLFRSYSVDYLQRVIFEEREDED</sequence>
<protein>
    <submittedName>
        <fullName evidence="1">Uncharacterized protein</fullName>
    </submittedName>
</protein>
<dbReference type="GO" id="GO:0004812">
    <property type="term" value="F:aminoacyl-tRNA ligase activity"/>
    <property type="evidence" value="ECO:0007669"/>
    <property type="project" value="InterPro"/>
</dbReference>
<evidence type="ECO:0000313" key="1">
    <source>
        <dbReference type="EMBL" id="KAK3367275.1"/>
    </source>
</evidence>
<comment type="caution">
    <text evidence="1">The sequence shown here is derived from an EMBL/GenBank/DDBJ whole genome shotgun (WGS) entry which is preliminary data.</text>
</comment>
<dbReference type="Proteomes" id="UP001287356">
    <property type="component" value="Unassembled WGS sequence"/>
</dbReference>
<keyword evidence="2" id="KW-1185">Reference proteome</keyword>
<accession>A0AAE0N1Z4</accession>
<dbReference type="PROSITE" id="PS00178">
    <property type="entry name" value="AA_TRNA_LIGASE_I"/>
    <property type="match status" value="1"/>
</dbReference>
<dbReference type="EMBL" id="JAULSN010000007">
    <property type="protein sequence ID" value="KAK3367275.1"/>
    <property type="molecule type" value="Genomic_DNA"/>
</dbReference>
<reference evidence="1" key="2">
    <citation type="submission" date="2023-06" db="EMBL/GenBank/DDBJ databases">
        <authorList>
            <consortium name="Lawrence Berkeley National Laboratory"/>
            <person name="Haridas S."/>
            <person name="Hensen N."/>
            <person name="Bonometti L."/>
            <person name="Westerberg I."/>
            <person name="Brannstrom I.O."/>
            <person name="Guillou S."/>
            <person name="Cros-Aarteil S."/>
            <person name="Calhoun S."/>
            <person name="Kuo A."/>
            <person name="Mondo S."/>
            <person name="Pangilinan J."/>
            <person name="Riley R."/>
            <person name="Labutti K."/>
            <person name="Andreopoulos B."/>
            <person name="Lipzen A."/>
            <person name="Chen C."/>
            <person name="Yanf M."/>
            <person name="Daum C."/>
            <person name="Ng V."/>
            <person name="Clum A."/>
            <person name="Steindorff A."/>
            <person name="Ohm R."/>
            <person name="Martin F."/>
            <person name="Silar P."/>
            <person name="Natvig D."/>
            <person name="Lalanne C."/>
            <person name="Gautier V."/>
            <person name="Ament-Velasquez S.L."/>
            <person name="Kruys A."/>
            <person name="Hutchinson M.I."/>
            <person name="Powell A.J."/>
            <person name="Barry K."/>
            <person name="Miller A.N."/>
            <person name="Grigoriev I.V."/>
            <person name="Debuchy R."/>
            <person name="Gladieux P."/>
            <person name="Thoren M.H."/>
            <person name="Johannesson H."/>
        </authorList>
    </citation>
    <scope>NUCLEOTIDE SEQUENCE</scope>
    <source>
        <strain evidence="1">CBS 958.72</strain>
    </source>
</reference>
<dbReference type="GO" id="GO:0005524">
    <property type="term" value="F:ATP binding"/>
    <property type="evidence" value="ECO:0007669"/>
    <property type="project" value="InterPro"/>
</dbReference>
<organism evidence="1 2">
    <name type="scientific">Lasiosphaeria ovina</name>
    <dbReference type="NCBI Taxonomy" id="92902"/>
    <lineage>
        <taxon>Eukaryota</taxon>
        <taxon>Fungi</taxon>
        <taxon>Dikarya</taxon>
        <taxon>Ascomycota</taxon>
        <taxon>Pezizomycotina</taxon>
        <taxon>Sordariomycetes</taxon>
        <taxon>Sordariomycetidae</taxon>
        <taxon>Sordariales</taxon>
        <taxon>Lasiosphaeriaceae</taxon>
        <taxon>Lasiosphaeria</taxon>
    </lineage>
</organism>
<proteinExistence type="predicted"/>
<dbReference type="AlphaFoldDB" id="A0AAE0N1Z4"/>
<evidence type="ECO:0000313" key="2">
    <source>
        <dbReference type="Proteomes" id="UP001287356"/>
    </source>
</evidence>
<name>A0AAE0N1Z4_9PEZI</name>
<reference evidence="1" key="1">
    <citation type="journal article" date="2023" name="Mol. Phylogenet. Evol.">
        <title>Genome-scale phylogeny and comparative genomics of the fungal order Sordariales.</title>
        <authorList>
            <person name="Hensen N."/>
            <person name="Bonometti L."/>
            <person name="Westerberg I."/>
            <person name="Brannstrom I.O."/>
            <person name="Guillou S."/>
            <person name="Cros-Aarteil S."/>
            <person name="Calhoun S."/>
            <person name="Haridas S."/>
            <person name="Kuo A."/>
            <person name="Mondo S."/>
            <person name="Pangilinan J."/>
            <person name="Riley R."/>
            <person name="LaButti K."/>
            <person name="Andreopoulos B."/>
            <person name="Lipzen A."/>
            <person name="Chen C."/>
            <person name="Yan M."/>
            <person name="Daum C."/>
            <person name="Ng V."/>
            <person name="Clum A."/>
            <person name="Steindorff A."/>
            <person name="Ohm R.A."/>
            <person name="Martin F."/>
            <person name="Silar P."/>
            <person name="Natvig D.O."/>
            <person name="Lalanne C."/>
            <person name="Gautier V."/>
            <person name="Ament-Velasquez S.L."/>
            <person name="Kruys A."/>
            <person name="Hutchinson M.I."/>
            <person name="Powell A.J."/>
            <person name="Barry K."/>
            <person name="Miller A.N."/>
            <person name="Grigoriev I.V."/>
            <person name="Debuchy R."/>
            <person name="Gladieux P."/>
            <person name="Hiltunen Thoren M."/>
            <person name="Johannesson H."/>
        </authorList>
    </citation>
    <scope>NUCLEOTIDE SEQUENCE</scope>
    <source>
        <strain evidence="1">CBS 958.72</strain>
    </source>
</reference>
<gene>
    <name evidence="1" type="ORF">B0T24DRAFT_635422</name>
</gene>